<dbReference type="AlphaFoldDB" id="A0A7D7R5Y3"/>
<dbReference type="GO" id="GO:0000150">
    <property type="term" value="F:DNA strand exchange activity"/>
    <property type="evidence" value="ECO:0007669"/>
    <property type="project" value="InterPro"/>
</dbReference>
<dbReference type="InterPro" id="IPR006119">
    <property type="entry name" value="Resolv_N"/>
</dbReference>
<dbReference type="Pfam" id="PF02796">
    <property type="entry name" value="HTH_7"/>
    <property type="match status" value="1"/>
</dbReference>
<dbReference type="InterPro" id="IPR009057">
    <property type="entry name" value="Homeodomain-like_sf"/>
</dbReference>
<keyword evidence="3" id="KW-1185">Reference proteome</keyword>
<dbReference type="Proteomes" id="UP000515663">
    <property type="component" value="Chromosome"/>
</dbReference>
<evidence type="ECO:0000313" key="2">
    <source>
        <dbReference type="EMBL" id="QMT03947.1"/>
    </source>
</evidence>
<dbReference type="PROSITE" id="PS51736">
    <property type="entry name" value="RECOMBINASES_3"/>
    <property type="match status" value="1"/>
</dbReference>
<accession>A0A7D7R5Y3</accession>
<reference evidence="3" key="1">
    <citation type="submission" date="2020-07" db="EMBL/GenBank/DDBJ databases">
        <title>novel species isolated from the respiratory tract of Marmot.</title>
        <authorList>
            <person name="Zhang G."/>
        </authorList>
    </citation>
    <scope>NUCLEOTIDE SEQUENCE [LARGE SCALE GENOMIC DNA]</scope>
    <source>
        <strain evidence="3">686</strain>
    </source>
</reference>
<organism evidence="2 3">
    <name type="scientific">Gordonia jinghuaiqii</name>
    <dbReference type="NCBI Taxonomy" id="2758710"/>
    <lineage>
        <taxon>Bacteria</taxon>
        <taxon>Bacillati</taxon>
        <taxon>Actinomycetota</taxon>
        <taxon>Actinomycetes</taxon>
        <taxon>Mycobacteriales</taxon>
        <taxon>Gordoniaceae</taxon>
        <taxon>Gordonia</taxon>
    </lineage>
</organism>
<dbReference type="EMBL" id="CP059491">
    <property type="protein sequence ID" value="QMT03947.1"/>
    <property type="molecule type" value="Genomic_DNA"/>
</dbReference>
<evidence type="ECO:0000313" key="3">
    <source>
        <dbReference type="Proteomes" id="UP000515663"/>
    </source>
</evidence>
<proteinExistence type="predicted"/>
<gene>
    <name evidence="2" type="ORF">H1R19_15190</name>
</gene>
<dbReference type="RefSeq" id="WP_219851707.1">
    <property type="nucleotide sequence ID" value="NZ_CP059491.1"/>
</dbReference>
<dbReference type="KEGG" id="gji:H1R19_15190"/>
<sequence length="73" mass="7858">MIECELIRESQREGIALAKQRGIYKGGKPKLDSSQAAEVASRVAAGDSVAALAREHGVSRQTIYRYAAQTPTP</sequence>
<dbReference type="Gene3D" id="1.10.10.60">
    <property type="entry name" value="Homeodomain-like"/>
    <property type="match status" value="1"/>
</dbReference>
<dbReference type="GO" id="GO:0003677">
    <property type="term" value="F:DNA binding"/>
    <property type="evidence" value="ECO:0007669"/>
    <property type="project" value="InterPro"/>
</dbReference>
<dbReference type="SUPFAM" id="SSF46689">
    <property type="entry name" value="Homeodomain-like"/>
    <property type="match status" value="1"/>
</dbReference>
<dbReference type="InterPro" id="IPR006120">
    <property type="entry name" value="Resolvase_HTH_dom"/>
</dbReference>
<dbReference type="CDD" id="cd00569">
    <property type="entry name" value="HTH_Hin_like"/>
    <property type="match status" value="1"/>
</dbReference>
<name>A0A7D7R5Y3_9ACTN</name>
<protein>
    <submittedName>
        <fullName evidence="2">Hin recombinase</fullName>
    </submittedName>
</protein>
<feature type="domain" description="Resolvase/invertase-type recombinase catalytic" evidence="1">
    <location>
        <begin position="1"/>
        <end position="22"/>
    </location>
</feature>
<evidence type="ECO:0000259" key="1">
    <source>
        <dbReference type="PROSITE" id="PS51736"/>
    </source>
</evidence>